<organism evidence="3 4">
    <name type="scientific">Sphingomonas koreensis</name>
    <dbReference type="NCBI Taxonomy" id="93064"/>
    <lineage>
        <taxon>Bacteria</taxon>
        <taxon>Pseudomonadati</taxon>
        <taxon>Pseudomonadota</taxon>
        <taxon>Alphaproteobacteria</taxon>
        <taxon>Sphingomonadales</taxon>
        <taxon>Sphingomonadaceae</taxon>
        <taxon>Sphingomonas</taxon>
    </lineage>
</organism>
<evidence type="ECO:0000256" key="2">
    <source>
        <dbReference type="SAM" id="Phobius"/>
    </source>
</evidence>
<evidence type="ECO:0000313" key="4">
    <source>
        <dbReference type="Proteomes" id="UP000286681"/>
    </source>
</evidence>
<dbReference type="EMBL" id="QQWO01000004">
    <property type="protein sequence ID" value="RSV05400.1"/>
    <property type="molecule type" value="Genomic_DNA"/>
</dbReference>
<name>A0AAJ4S5G7_9SPHN</name>
<dbReference type="InterPro" id="IPR007039">
    <property type="entry name" value="TrbC/VirB2"/>
</dbReference>
<evidence type="ECO:0000313" key="3">
    <source>
        <dbReference type="EMBL" id="RSV05400.1"/>
    </source>
</evidence>
<keyword evidence="2" id="KW-1133">Transmembrane helix</keyword>
<reference evidence="3 4" key="1">
    <citation type="submission" date="2018-07" db="EMBL/GenBank/DDBJ databases">
        <title>Genomic and Epidemiologic Investigation of an Indolent Hospital Outbreak.</title>
        <authorList>
            <person name="Johnson R.C."/>
            <person name="Deming C."/>
            <person name="Conlan S."/>
            <person name="Zellmer C.J."/>
            <person name="Michelin A.V."/>
            <person name="Lee-Lin S."/>
            <person name="Thomas P.J."/>
            <person name="Park M."/>
            <person name="Weingarten R.A."/>
            <person name="Less J."/>
            <person name="Dekker J.P."/>
            <person name="Frank K.M."/>
            <person name="Musser K.A."/>
            <person name="Mcquiston J.R."/>
            <person name="Henderson D.K."/>
            <person name="Lau A.F."/>
            <person name="Palmore T.N."/>
            <person name="Segre J.A."/>
        </authorList>
    </citation>
    <scope>NUCLEOTIDE SEQUENCE [LARGE SCALE GENOMIC DNA]</scope>
    <source>
        <strain evidence="3 4">SK-NIH.Env10_0317</strain>
    </source>
</reference>
<dbReference type="Proteomes" id="UP000286681">
    <property type="component" value="Unassembled WGS sequence"/>
</dbReference>
<feature type="transmembrane region" description="Helical" evidence="2">
    <location>
        <begin position="20"/>
        <end position="43"/>
    </location>
</feature>
<feature type="region of interest" description="Disordered" evidence="1">
    <location>
        <begin position="83"/>
        <end position="120"/>
    </location>
</feature>
<gene>
    <name evidence="3" type="ORF">CA257_05380</name>
</gene>
<feature type="compositionally biased region" description="Pro residues" evidence="1">
    <location>
        <begin position="89"/>
        <end position="109"/>
    </location>
</feature>
<accession>A0AAJ4S5G7</accession>
<keyword evidence="2" id="KW-0812">Transmembrane</keyword>
<sequence length="120" mass="12050">MTDALSTPPGSATLVEAATWVQGTLLGALATAIAVIAIAWIGFRMLSGRIDLQRGAAVILGCFIVFGAPLIAAGLVKLGEAGKGSNVAPAPPPEPPPPPPRPTSTPTPYDPYAGASVPVR</sequence>
<dbReference type="GeneID" id="44131278"/>
<dbReference type="Pfam" id="PF04956">
    <property type="entry name" value="TrbC"/>
    <property type="match status" value="1"/>
</dbReference>
<protein>
    <recommendedName>
        <fullName evidence="5">TrbC/VirB2 family protein</fullName>
    </recommendedName>
</protein>
<evidence type="ECO:0000256" key="1">
    <source>
        <dbReference type="SAM" id="MobiDB-lite"/>
    </source>
</evidence>
<keyword evidence="2" id="KW-0472">Membrane</keyword>
<dbReference type="AlphaFoldDB" id="A0AAJ4S5G7"/>
<comment type="caution">
    <text evidence="3">The sequence shown here is derived from an EMBL/GenBank/DDBJ whole genome shotgun (WGS) entry which is preliminary data.</text>
</comment>
<feature type="transmembrane region" description="Helical" evidence="2">
    <location>
        <begin position="55"/>
        <end position="76"/>
    </location>
</feature>
<proteinExistence type="predicted"/>
<dbReference type="RefSeq" id="WP_083629261.1">
    <property type="nucleotide sequence ID" value="NZ_CP018820.1"/>
</dbReference>
<evidence type="ECO:0008006" key="5">
    <source>
        <dbReference type="Google" id="ProtNLM"/>
    </source>
</evidence>